<comment type="caution">
    <text evidence="1">The sequence shown here is derived from an EMBL/GenBank/DDBJ whole genome shotgun (WGS) entry which is preliminary data.</text>
</comment>
<evidence type="ECO:0000313" key="2">
    <source>
        <dbReference type="Proteomes" id="UP000499080"/>
    </source>
</evidence>
<dbReference type="Proteomes" id="UP000499080">
    <property type="component" value="Unassembled WGS sequence"/>
</dbReference>
<evidence type="ECO:0000313" key="1">
    <source>
        <dbReference type="EMBL" id="GBO03348.1"/>
    </source>
</evidence>
<sequence length="73" mass="8339">MCRLCGSGKLVAGMGTIGNFIRISMTKDFTGVPILSTVPMFINPEKRYDAWNVCDLKTQGFELYQVLYKYFIF</sequence>
<protein>
    <submittedName>
        <fullName evidence="1">Uncharacterized protein</fullName>
    </submittedName>
</protein>
<accession>A0A4Y2TS32</accession>
<proteinExistence type="predicted"/>
<reference evidence="1 2" key="1">
    <citation type="journal article" date="2019" name="Sci. Rep.">
        <title>Orb-weaving spider Araneus ventricosus genome elucidates the spidroin gene catalogue.</title>
        <authorList>
            <person name="Kono N."/>
            <person name="Nakamura H."/>
            <person name="Ohtoshi R."/>
            <person name="Moran D.A.P."/>
            <person name="Shinohara A."/>
            <person name="Yoshida Y."/>
            <person name="Fujiwara M."/>
            <person name="Mori M."/>
            <person name="Tomita M."/>
            <person name="Arakawa K."/>
        </authorList>
    </citation>
    <scope>NUCLEOTIDE SEQUENCE [LARGE SCALE GENOMIC DNA]</scope>
</reference>
<gene>
    <name evidence="1" type="ORF">AVEN_173167_1</name>
</gene>
<dbReference type="AlphaFoldDB" id="A0A4Y2TS32"/>
<organism evidence="1 2">
    <name type="scientific">Araneus ventricosus</name>
    <name type="common">Orbweaver spider</name>
    <name type="synonym">Epeira ventricosa</name>
    <dbReference type="NCBI Taxonomy" id="182803"/>
    <lineage>
        <taxon>Eukaryota</taxon>
        <taxon>Metazoa</taxon>
        <taxon>Ecdysozoa</taxon>
        <taxon>Arthropoda</taxon>
        <taxon>Chelicerata</taxon>
        <taxon>Arachnida</taxon>
        <taxon>Araneae</taxon>
        <taxon>Araneomorphae</taxon>
        <taxon>Entelegynae</taxon>
        <taxon>Araneoidea</taxon>
        <taxon>Araneidae</taxon>
        <taxon>Araneus</taxon>
    </lineage>
</organism>
<name>A0A4Y2TS32_ARAVE</name>
<keyword evidence="2" id="KW-1185">Reference proteome</keyword>
<dbReference type="EMBL" id="BGPR01030681">
    <property type="protein sequence ID" value="GBO03348.1"/>
    <property type="molecule type" value="Genomic_DNA"/>
</dbReference>